<gene>
    <name evidence="2" type="ORF">ABB22_16755</name>
</gene>
<dbReference type="Gene3D" id="3.10.180.10">
    <property type="entry name" value="2,3-Dihydroxybiphenyl 1,2-Dioxygenase, domain 1"/>
    <property type="match status" value="1"/>
</dbReference>
<dbReference type="Proteomes" id="UP000050902">
    <property type="component" value="Unassembled WGS sequence"/>
</dbReference>
<dbReference type="InterPro" id="IPR004360">
    <property type="entry name" value="Glyas_Fos-R_dOase_dom"/>
</dbReference>
<protein>
    <recommendedName>
        <fullName evidence="1">Glyoxalase/fosfomycin resistance/dioxygenase domain-containing protein</fullName>
    </recommendedName>
</protein>
<name>A0ABR5NFT8_9GAMM</name>
<dbReference type="Pfam" id="PF00903">
    <property type="entry name" value="Glyoxalase"/>
    <property type="match status" value="1"/>
</dbReference>
<evidence type="ECO:0000259" key="1">
    <source>
        <dbReference type="Pfam" id="PF00903"/>
    </source>
</evidence>
<evidence type="ECO:0000313" key="3">
    <source>
        <dbReference type="Proteomes" id="UP000050902"/>
    </source>
</evidence>
<comment type="caution">
    <text evidence="2">The sequence shown here is derived from an EMBL/GenBank/DDBJ whole genome shotgun (WGS) entry which is preliminary data.</text>
</comment>
<dbReference type="SUPFAM" id="SSF54593">
    <property type="entry name" value="Glyoxalase/Bleomycin resistance protein/Dihydroxybiphenyl dioxygenase"/>
    <property type="match status" value="1"/>
</dbReference>
<keyword evidence="3" id="KW-1185">Reference proteome</keyword>
<feature type="domain" description="Glyoxalase/fosfomycin resistance/dioxygenase" evidence="1">
    <location>
        <begin position="6"/>
        <end position="108"/>
    </location>
</feature>
<evidence type="ECO:0000313" key="2">
    <source>
        <dbReference type="EMBL" id="KRG54186.1"/>
    </source>
</evidence>
<organism evidence="2 3">
    <name type="scientific">Stenotrophomonas nitritireducens</name>
    <dbReference type="NCBI Taxonomy" id="83617"/>
    <lineage>
        <taxon>Bacteria</taxon>
        <taxon>Pseudomonadati</taxon>
        <taxon>Pseudomonadota</taxon>
        <taxon>Gammaproteobacteria</taxon>
        <taxon>Lysobacterales</taxon>
        <taxon>Lysobacteraceae</taxon>
        <taxon>Stenotrophomonas</taxon>
    </lineage>
</organism>
<accession>A0ABR5NFT8</accession>
<proteinExistence type="predicted"/>
<sequence>MALSLLLRCNSLPETGAFYASLPGFSVSPMGREPLVVEGHGCALLFTGTDLWKMPPALSGTLYIAVADVDALWEQVRDRATVAWPLQDMPYGTREFAINDCNGYYVAFQQQD</sequence>
<dbReference type="EMBL" id="LDJG01000034">
    <property type="protein sequence ID" value="KRG54186.1"/>
    <property type="molecule type" value="Genomic_DNA"/>
</dbReference>
<reference evidence="2 3" key="1">
    <citation type="submission" date="2015-05" db="EMBL/GenBank/DDBJ databases">
        <title>Genome sequencing and analysis of members of genus Stenotrophomonas.</title>
        <authorList>
            <person name="Patil P.P."/>
            <person name="Midha S."/>
            <person name="Patil P.B."/>
        </authorList>
    </citation>
    <scope>NUCLEOTIDE SEQUENCE [LARGE SCALE GENOMIC DNA]</scope>
    <source>
        <strain evidence="2 3">DSM 12575</strain>
    </source>
</reference>
<dbReference type="InterPro" id="IPR029068">
    <property type="entry name" value="Glyas_Bleomycin-R_OHBP_Dase"/>
</dbReference>